<proteinExistence type="predicted"/>
<feature type="signal peptide" evidence="1">
    <location>
        <begin position="1"/>
        <end position="18"/>
    </location>
</feature>
<dbReference type="InterPro" id="IPR013783">
    <property type="entry name" value="Ig-like_fold"/>
</dbReference>
<evidence type="ECO:0000256" key="1">
    <source>
        <dbReference type="SAM" id="SignalP"/>
    </source>
</evidence>
<name>A0ABU2YAI3_9FLAO</name>
<comment type="caution">
    <text evidence="2">The sequence shown here is derived from an EMBL/GenBank/DDBJ whole genome shotgun (WGS) entry which is preliminary data.</text>
</comment>
<dbReference type="Gene3D" id="2.60.40.10">
    <property type="entry name" value="Immunoglobulins"/>
    <property type="match status" value="1"/>
</dbReference>
<gene>
    <name evidence="2" type="ORF">RM538_04250</name>
</gene>
<reference evidence="2 3" key="1">
    <citation type="submission" date="2023-09" db="EMBL/GenBank/DDBJ databases">
        <authorList>
            <person name="Rey-Velasco X."/>
        </authorList>
    </citation>
    <scope>NUCLEOTIDE SEQUENCE [LARGE SCALE GENOMIC DNA]</scope>
    <source>
        <strain evidence="2 3">W242</strain>
    </source>
</reference>
<keyword evidence="3" id="KW-1185">Reference proteome</keyword>
<feature type="chain" id="PRO_5045253189" description="CARDB domain-containing protein" evidence="1">
    <location>
        <begin position="19"/>
        <end position="489"/>
    </location>
</feature>
<protein>
    <recommendedName>
        <fullName evidence="4">CARDB domain-containing protein</fullName>
    </recommendedName>
</protein>
<evidence type="ECO:0008006" key="4">
    <source>
        <dbReference type="Google" id="ProtNLM"/>
    </source>
</evidence>
<dbReference type="Proteomes" id="UP001254488">
    <property type="component" value="Unassembled WGS sequence"/>
</dbReference>
<accession>A0ABU2YAI3</accession>
<keyword evidence="1" id="KW-0732">Signal</keyword>
<dbReference type="EMBL" id="JAVRHZ010000002">
    <property type="protein sequence ID" value="MDT0555203.1"/>
    <property type="molecule type" value="Genomic_DNA"/>
</dbReference>
<evidence type="ECO:0000313" key="3">
    <source>
        <dbReference type="Proteomes" id="UP001254488"/>
    </source>
</evidence>
<feature type="non-terminal residue" evidence="2">
    <location>
        <position position="489"/>
    </location>
</feature>
<sequence length="489" mass="52403">MRILLLLLTILFTLNFNAQQVQLFEQFNGRFDFTAFGNTLNTAENGGGPCTILTQSSAVYTLEPLQTLVSARLYWAGSGSGDFDVTLNGTAVSAERTFAVNSQGNPFFAAYADVTTILQANGQGNYTLSDLDLTAVIPTYCGNGTNFGGWSIVVIYEDPRLTLNQIGLYDGLEFVSASNTSLSITIDNLNVASQDLAKIGFLAWEGDQFLANNESLRINGVLIDNPPLNPGDNAFNGTNSYTGSDQLFNMDLDFYDVANVLMVGDTSATIELTSNQDFVMINNVITSVNSENPDATITIDNLGVLCSNNNVDLFYTVSNTNSTSLLPAGTPIAFYRDGILIGQSQTNSDIPIGGSESNSITFNFDIATTPATFTLLAVVDDDGTGTGIVSETDETNNEDSEFVDFSSLALDLGPDIFPCENTEPILGRPLAGQFNYQWFLNGAPLAGETESTIMPMVSGTYTLEAISAACFATDDVEVTFGAEFIVNDM</sequence>
<dbReference type="RefSeq" id="WP_311332162.1">
    <property type="nucleotide sequence ID" value="NZ_JAVRHZ010000002.1"/>
</dbReference>
<organism evidence="2 3">
    <name type="scientific">Patiriisocius hiemis</name>
    <dbReference type="NCBI Taxonomy" id="3075604"/>
    <lineage>
        <taxon>Bacteria</taxon>
        <taxon>Pseudomonadati</taxon>
        <taxon>Bacteroidota</taxon>
        <taxon>Flavobacteriia</taxon>
        <taxon>Flavobacteriales</taxon>
        <taxon>Flavobacteriaceae</taxon>
        <taxon>Patiriisocius</taxon>
    </lineage>
</organism>
<evidence type="ECO:0000313" key="2">
    <source>
        <dbReference type="EMBL" id="MDT0555203.1"/>
    </source>
</evidence>